<reference evidence="2 3" key="1">
    <citation type="submission" date="2018-06" db="EMBL/GenBank/DDBJ databases">
        <title>Bacteria isolated from soil of Wuhan.</title>
        <authorList>
            <person name="Wei X."/>
            <person name="Chunhua H."/>
        </authorList>
    </citation>
    <scope>NUCLEOTIDE SEQUENCE [LARGE SCALE GENOMIC DNA]</scope>
    <source>
        <strain evidence="3">xwS2</strain>
    </source>
</reference>
<dbReference type="EMBL" id="QJRG01000047">
    <property type="protein sequence ID" value="RWU21365.1"/>
    <property type="molecule type" value="Genomic_DNA"/>
</dbReference>
<name>A0A443ZQJ5_9PSED</name>
<sequence>MTADAAATKRCHRIRPGAENLRYAGNLVDVNDQIEELQYQTVKRYLDAGVKVVILVQPFAEIGKTEVNRMREEKLRHASLDETYKPVQANAERPEYKIKAKFPEVILIDPNDVLCAADKCKASLDGKIIFRNDGSHLNAVGAEKLGEAYLKKFGNPLSGL</sequence>
<protein>
    <recommendedName>
        <fullName evidence="1">SGNH domain-containing protein</fullName>
    </recommendedName>
</protein>
<evidence type="ECO:0000313" key="2">
    <source>
        <dbReference type="EMBL" id="RWU21365.1"/>
    </source>
</evidence>
<gene>
    <name evidence="2" type="ORF">DM813_19485</name>
</gene>
<evidence type="ECO:0000259" key="1">
    <source>
        <dbReference type="Pfam" id="PF19040"/>
    </source>
</evidence>
<dbReference type="Pfam" id="PF19040">
    <property type="entry name" value="SGNH"/>
    <property type="match status" value="1"/>
</dbReference>
<dbReference type="Proteomes" id="UP000288983">
    <property type="component" value="Unassembled WGS sequence"/>
</dbReference>
<dbReference type="InterPro" id="IPR043968">
    <property type="entry name" value="SGNH"/>
</dbReference>
<proteinExistence type="predicted"/>
<evidence type="ECO:0000313" key="3">
    <source>
        <dbReference type="Proteomes" id="UP000288983"/>
    </source>
</evidence>
<comment type="caution">
    <text evidence="2">The sequence shown here is derived from an EMBL/GenBank/DDBJ whole genome shotgun (WGS) entry which is preliminary data.</text>
</comment>
<dbReference type="AlphaFoldDB" id="A0A443ZQJ5"/>
<feature type="domain" description="SGNH" evidence="1">
    <location>
        <begin position="40"/>
        <end position="150"/>
    </location>
</feature>
<organism evidence="2 3">
    <name type="scientific">Pseudomonas alkylphenolica</name>
    <dbReference type="NCBI Taxonomy" id="237609"/>
    <lineage>
        <taxon>Bacteria</taxon>
        <taxon>Pseudomonadati</taxon>
        <taxon>Pseudomonadota</taxon>
        <taxon>Gammaproteobacteria</taxon>
        <taxon>Pseudomonadales</taxon>
        <taxon>Pseudomonadaceae</taxon>
        <taxon>Pseudomonas</taxon>
    </lineage>
</organism>
<accession>A0A443ZQJ5</accession>